<dbReference type="PROSITE" id="PS00503">
    <property type="entry name" value="PECTINESTERASE_2"/>
    <property type="match status" value="1"/>
</dbReference>
<dbReference type="InterPro" id="IPR018040">
    <property type="entry name" value="Pectinesterase_Tyr_AS"/>
</dbReference>
<dbReference type="PANTHER" id="PTHR31707">
    <property type="entry name" value="PECTINESTERASE"/>
    <property type="match status" value="1"/>
</dbReference>
<dbReference type="GO" id="GO:0030599">
    <property type="term" value="F:pectinesterase activity"/>
    <property type="evidence" value="ECO:0000318"/>
    <property type="project" value="GO_Central"/>
</dbReference>
<dbReference type="GO" id="GO:0045490">
    <property type="term" value="P:pectin catabolic process"/>
    <property type="evidence" value="ECO:0007669"/>
    <property type="project" value="UniProtKB-UniRule"/>
</dbReference>
<evidence type="ECO:0000259" key="10">
    <source>
        <dbReference type="SMART" id="SM00856"/>
    </source>
</evidence>
<evidence type="ECO:0000256" key="3">
    <source>
        <dbReference type="ARBA" id="ARBA00006027"/>
    </source>
</evidence>
<keyword evidence="6 9" id="KW-0378">Hydrolase</keyword>
<keyword evidence="5 9" id="KW-0134">Cell wall</keyword>
<dbReference type="SUPFAM" id="SSF51126">
    <property type="entry name" value="Pectin lyase-like"/>
    <property type="match status" value="1"/>
</dbReference>
<protein>
    <recommendedName>
        <fullName evidence="9">Pectinesterase</fullName>
        <ecNumber evidence="9">3.1.1.11</ecNumber>
    </recommendedName>
</protein>
<dbReference type="Gene3D" id="2.160.20.10">
    <property type="entry name" value="Single-stranded right-handed beta-helix, Pectin lyase-like"/>
    <property type="match status" value="1"/>
</dbReference>
<dbReference type="EC" id="3.1.1.11" evidence="9"/>
<dbReference type="InterPro" id="IPR012334">
    <property type="entry name" value="Pectin_lyas_fold"/>
</dbReference>
<keyword evidence="9" id="KW-0961">Cell wall biogenesis/degradation</keyword>
<evidence type="ECO:0000256" key="9">
    <source>
        <dbReference type="RuleBase" id="RU000589"/>
    </source>
</evidence>
<dbReference type="InterPro" id="IPR011050">
    <property type="entry name" value="Pectin_lyase_fold/virulence"/>
</dbReference>
<dbReference type="InterPro" id="IPR035513">
    <property type="entry name" value="Invertase/methylesterase_inhib"/>
</dbReference>
<dbReference type="SUPFAM" id="SSF101148">
    <property type="entry name" value="Plant invertase/pectin methylesterase inhibitor"/>
    <property type="match status" value="1"/>
</dbReference>
<name>A0A2C9VDK7_MANES</name>
<comment type="similarity">
    <text evidence="4">In the C-terminal section; belongs to the pectinesterase family.</text>
</comment>
<evidence type="ECO:0000256" key="1">
    <source>
        <dbReference type="ARBA" id="ARBA00004191"/>
    </source>
</evidence>
<comment type="function">
    <text evidence="9">Acts in the modification of cell walls via demethylesterification of cell wall pectin.</text>
</comment>
<feature type="domain" description="Pectinesterase inhibitor" evidence="10">
    <location>
        <begin position="26"/>
        <end position="173"/>
    </location>
</feature>
<feature type="chain" id="PRO_5011812202" description="Pectinesterase" evidence="9">
    <location>
        <begin position="24"/>
        <end position="521"/>
    </location>
</feature>
<dbReference type="CDD" id="cd15798">
    <property type="entry name" value="PMEI-like_3"/>
    <property type="match status" value="1"/>
</dbReference>
<dbReference type="PROSITE" id="PS00800">
    <property type="entry name" value="PECTINESTERASE_1"/>
    <property type="match status" value="1"/>
</dbReference>
<accession>A0A2C9VDK7</accession>
<evidence type="ECO:0000256" key="2">
    <source>
        <dbReference type="ARBA" id="ARBA00005184"/>
    </source>
</evidence>
<comment type="subcellular location">
    <subcellularLocation>
        <location evidence="1 9">Secreted</location>
        <location evidence="1 9">Cell wall</location>
    </subcellularLocation>
</comment>
<evidence type="ECO:0000256" key="6">
    <source>
        <dbReference type="ARBA" id="ARBA00022801"/>
    </source>
</evidence>
<keyword evidence="7 9" id="KW-0063">Aspartyl esterase</keyword>
<reference evidence="12" key="1">
    <citation type="journal article" date="2016" name="Nat. Biotechnol.">
        <title>Sequencing wild and cultivated cassava and related species reveals extensive interspecific hybridization and genetic diversity.</title>
        <authorList>
            <person name="Bredeson J.V."/>
            <person name="Lyons J.B."/>
            <person name="Prochnik S.E."/>
            <person name="Wu G.A."/>
            <person name="Ha C.M."/>
            <person name="Edsinger-Gonzales E."/>
            <person name="Grimwood J."/>
            <person name="Schmutz J."/>
            <person name="Rabbi I.Y."/>
            <person name="Egesi C."/>
            <person name="Nauluvula P."/>
            <person name="Lebot V."/>
            <person name="Ndunguru J."/>
            <person name="Mkamilo G."/>
            <person name="Bart R.S."/>
            <person name="Setter T.L."/>
            <person name="Gleadow R.M."/>
            <person name="Kulakow P."/>
            <person name="Ferguson M.E."/>
            <person name="Rounsley S."/>
            <person name="Rokhsar D.S."/>
        </authorList>
    </citation>
    <scope>NUCLEOTIDE SEQUENCE [LARGE SCALE GENOMIC DNA]</scope>
    <source>
        <strain evidence="12">cv. AM560-2</strain>
    </source>
</reference>
<dbReference type="Pfam" id="PF01095">
    <property type="entry name" value="Pectinesterase"/>
    <property type="match status" value="1"/>
</dbReference>
<dbReference type="Gramene" id="Manes.08G053200.1.v8.1">
    <property type="protein sequence ID" value="Manes.08G053200.1.v8.1.CDS"/>
    <property type="gene ID" value="Manes.08G053200.v8.1"/>
</dbReference>
<keyword evidence="9" id="KW-0732">Signal</keyword>
<dbReference type="FunFam" id="2.160.20.10:FF:000001">
    <property type="entry name" value="Pectinesterase"/>
    <property type="match status" value="1"/>
</dbReference>
<dbReference type="GO" id="GO:0042545">
    <property type="term" value="P:cell wall modification"/>
    <property type="evidence" value="ECO:0007669"/>
    <property type="project" value="UniProtKB-UniRule"/>
</dbReference>
<dbReference type="InterPro" id="IPR033131">
    <property type="entry name" value="Pectinesterase_Asp_AS"/>
</dbReference>
<comment type="similarity">
    <text evidence="3">In the N-terminal section; belongs to the PMEI family.</text>
</comment>
<evidence type="ECO:0000313" key="11">
    <source>
        <dbReference type="EMBL" id="OAY43236.1"/>
    </source>
</evidence>
<organism evidence="11 12">
    <name type="scientific">Manihot esculenta</name>
    <name type="common">Cassava</name>
    <name type="synonym">Jatropha manihot</name>
    <dbReference type="NCBI Taxonomy" id="3983"/>
    <lineage>
        <taxon>Eukaryota</taxon>
        <taxon>Viridiplantae</taxon>
        <taxon>Streptophyta</taxon>
        <taxon>Embryophyta</taxon>
        <taxon>Tracheophyta</taxon>
        <taxon>Spermatophyta</taxon>
        <taxon>Magnoliopsida</taxon>
        <taxon>eudicotyledons</taxon>
        <taxon>Gunneridae</taxon>
        <taxon>Pentapetalae</taxon>
        <taxon>rosids</taxon>
        <taxon>fabids</taxon>
        <taxon>Malpighiales</taxon>
        <taxon>Euphorbiaceae</taxon>
        <taxon>Crotonoideae</taxon>
        <taxon>Manihoteae</taxon>
        <taxon>Manihot</taxon>
    </lineage>
</organism>
<sequence>MTTKLCYSVLVISIFSFFSPTLSSSVASNGLDSWCNKTPYPEPCKYFMNQNPNHFLYPKHKSEFRKLATELAMQRALTAQSHNKWLGSKCRNEKEKAAWADCLKLYENTIIQLNQTLDPNTKCTDYDVQTWLSTALTNLETCRSGFVELGVSDFMLPLMANNVSKLICNTLALNNGSSAALPQTYKDGFPNWVTAGDRKLLQSSSPAVNLVVAQDGSGNHRTIKEALDEAAKRSGTGRFVIRIKSGIYRENLEIGNKMKNIMLVGDGMRTTIITGSRSVGGGSTTFNSATVAVTGEGFIARGITFRNTAGPENHQAVALRSGSDLSVFYRCGFEGYQDTLYVHSQRQFYKECYIYGTVDFIFGNAAVVLQNCMIYARRPMDKQKNVVTAQGRTDPNQNTGISIHNSRVMAAPDLQPVLNSFKTYLGRPWKEYSRTVFLQTYLDSLVDPAGWLEWDGDFALNTLYYGEYKNMGPAASTGGRVKWGGYRVITSAAEASQFTVANFIAGRSWLPATEVPFTSGL</sequence>
<dbReference type="STRING" id="3983.A0A2C9VDK7"/>
<dbReference type="EMBL" id="CM004394">
    <property type="protein sequence ID" value="OAY43236.1"/>
    <property type="molecule type" value="Genomic_DNA"/>
</dbReference>
<dbReference type="InterPro" id="IPR006501">
    <property type="entry name" value="Pectinesterase_inhib_dom"/>
</dbReference>
<dbReference type="InterPro" id="IPR000070">
    <property type="entry name" value="Pectinesterase_cat"/>
</dbReference>
<dbReference type="OMA" id="IHDSRVM"/>
<gene>
    <name evidence="11" type="ORF">MANES_08G053200v8</name>
</gene>
<dbReference type="Proteomes" id="UP000091857">
    <property type="component" value="Chromosome 8"/>
</dbReference>
<evidence type="ECO:0000256" key="5">
    <source>
        <dbReference type="ARBA" id="ARBA00022512"/>
    </source>
</evidence>
<evidence type="ECO:0000256" key="4">
    <source>
        <dbReference type="ARBA" id="ARBA00007786"/>
    </source>
</evidence>
<dbReference type="GO" id="GO:0046910">
    <property type="term" value="F:pectinesterase inhibitor activity"/>
    <property type="evidence" value="ECO:0000318"/>
    <property type="project" value="GO_Central"/>
</dbReference>
<feature type="active site" evidence="8">
    <location>
        <position position="359"/>
    </location>
</feature>
<comment type="caution">
    <text evidence="11">The sequence shown here is derived from an EMBL/GenBank/DDBJ whole genome shotgun (WGS) entry which is preliminary data.</text>
</comment>
<proteinExistence type="inferred from homology"/>
<feature type="signal peptide" evidence="9">
    <location>
        <begin position="1"/>
        <end position="23"/>
    </location>
</feature>
<comment type="catalytic activity">
    <reaction evidence="9">
        <text>[(1-&gt;4)-alpha-D-galacturonosyl methyl ester](n) + n H2O = [(1-&gt;4)-alpha-D-galacturonosyl](n) + n methanol + n H(+)</text>
        <dbReference type="Rhea" id="RHEA:22380"/>
        <dbReference type="Rhea" id="RHEA-COMP:14570"/>
        <dbReference type="Rhea" id="RHEA-COMP:14573"/>
        <dbReference type="ChEBI" id="CHEBI:15377"/>
        <dbReference type="ChEBI" id="CHEBI:15378"/>
        <dbReference type="ChEBI" id="CHEBI:17790"/>
        <dbReference type="ChEBI" id="CHEBI:140522"/>
        <dbReference type="ChEBI" id="CHEBI:140523"/>
        <dbReference type="EC" id="3.1.1.11"/>
    </reaction>
</comment>
<dbReference type="OrthoDB" id="2019149at2759"/>
<dbReference type="Gene3D" id="1.20.140.40">
    <property type="entry name" value="Invertase/pectin methylesterase inhibitor family protein"/>
    <property type="match status" value="1"/>
</dbReference>
<keyword evidence="9" id="KW-0964">Secreted</keyword>
<evidence type="ECO:0000256" key="8">
    <source>
        <dbReference type="PROSITE-ProRule" id="PRU10040"/>
    </source>
</evidence>
<evidence type="ECO:0000313" key="12">
    <source>
        <dbReference type="Proteomes" id="UP000091857"/>
    </source>
</evidence>
<comment type="pathway">
    <text evidence="2 9">Glycan metabolism; pectin degradation; 2-dehydro-3-deoxy-D-gluconate from pectin: step 1/5.</text>
</comment>
<dbReference type="UniPathway" id="UPA00545">
    <property type="reaction ID" value="UER00823"/>
</dbReference>
<dbReference type="NCBIfam" id="TIGR01614">
    <property type="entry name" value="PME_inhib"/>
    <property type="match status" value="1"/>
</dbReference>
<dbReference type="Pfam" id="PF04043">
    <property type="entry name" value="PMEI"/>
    <property type="match status" value="1"/>
</dbReference>
<dbReference type="AlphaFoldDB" id="A0A2C9VDK7"/>
<dbReference type="SMART" id="SM00856">
    <property type="entry name" value="PMEI"/>
    <property type="match status" value="1"/>
</dbReference>
<keyword evidence="12" id="KW-1185">Reference proteome</keyword>
<evidence type="ECO:0000256" key="7">
    <source>
        <dbReference type="ARBA" id="ARBA00023085"/>
    </source>
</evidence>